<dbReference type="RefSeq" id="WP_023395936.1">
    <property type="nucleotide sequence ID" value="NZ_ASGZ01000068.1"/>
</dbReference>
<proteinExistence type="predicted"/>
<accession>V4HA70</accession>
<comment type="caution">
    <text evidence="2">The sequence shown here is derived from an EMBL/GenBank/DDBJ whole genome shotgun (WGS) entry which is preliminary data.</text>
</comment>
<keyword evidence="3" id="KW-1185">Reference proteome</keyword>
<evidence type="ECO:0008006" key="4">
    <source>
        <dbReference type="Google" id="ProtNLM"/>
    </source>
</evidence>
<dbReference type="eggNOG" id="arCOG03020">
    <property type="taxonomic scope" value="Archaea"/>
</dbReference>
<feature type="region of interest" description="Disordered" evidence="1">
    <location>
        <begin position="89"/>
        <end position="117"/>
    </location>
</feature>
<organism evidence="2 3">
    <name type="scientific">Candidatus Halobonum tyrrellensis G22</name>
    <dbReference type="NCBI Taxonomy" id="1324957"/>
    <lineage>
        <taxon>Archaea</taxon>
        <taxon>Methanobacteriati</taxon>
        <taxon>Methanobacteriota</taxon>
        <taxon>Stenosarchaea group</taxon>
        <taxon>Halobacteria</taxon>
        <taxon>Halobacteriales</taxon>
        <taxon>Haloferacaceae</taxon>
        <taxon>Candidatus Halobonum</taxon>
    </lineage>
</organism>
<name>V4HA70_9EURY</name>
<dbReference type="Proteomes" id="UP000017840">
    <property type="component" value="Unassembled WGS sequence"/>
</dbReference>
<reference evidence="2 3" key="1">
    <citation type="journal article" date="2013" name="Genome Announc.">
        <title>Draft Genome Sequence of 'Candidatus Halobonum tyrrellensis' Strain G22, Isolated from the Hypersaline Waters of Lake Tyrrell, Australia.</title>
        <authorList>
            <person name="Ugalde J.A."/>
            <person name="Narasingarao P."/>
            <person name="Kuo S."/>
            <person name="Podell S."/>
            <person name="Allen E.E."/>
        </authorList>
    </citation>
    <scope>NUCLEOTIDE SEQUENCE [LARGE SCALE GENOMIC DNA]</scope>
    <source>
        <strain evidence="2 3">G22</strain>
    </source>
</reference>
<protein>
    <recommendedName>
        <fullName evidence="4">DUF2795 domain-containing protein</fullName>
    </recommendedName>
</protein>
<feature type="region of interest" description="Disordered" evidence="1">
    <location>
        <begin position="1"/>
        <end position="38"/>
    </location>
</feature>
<dbReference type="OrthoDB" id="166188at2157"/>
<dbReference type="Pfam" id="PF19102">
    <property type="entry name" value="DUF5789"/>
    <property type="match status" value="1"/>
</dbReference>
<gene>
    <name evidence="2" type="ORF">K933_16847</name>
</gene>
<dbReference type="AlphaFoldDB" id="V4HA70"/>
<dbReference type="InterPro" id="IPR043899">
    <property type="entry name" value="DUF5789"/>
</dbReference>
<feature type="compositionally biased region" description="Acidic residues" evidence="1">
    <location>
        <begin position="1"/>
        <end position="10"/>
    </location>
</feature>
<evidence type="ECO:0000313" key="2">
    <source>
        <dbReference type="EMBL" id="ESP86948.1"/>
    </source>
</evidence>
<evidence type="ECO:0000313" key="3">
    <source>
        <dbReference type="Proteomes" id="UP000017840"/>
    </source>
</evidence>
<sequence length="117" mass="12666">MADESGDGASEEGQVPEREQGVEFGEDLSNALEGHDYPTTTEELVSEYGDYELTFPDGETRTFEEVMSIQQGGDDYEEPRDVQQAVMNSVGSGAVGREGYSDRGSGTAPDEEDQESV</sequence>
<dbReference type="STRING" id="1324957.K933_16847"/>
<dbReference type="EMBL" id="ASGZ01000068">
    <property type="protein sequence ID" value="ESP86948.1"/>
    <property type="molecule type" value="Genomic_DNA"/>
</dbReference>
<evidence type="ECO:0000256" key="1">
    <source>
        <dbReference type="SAM" id="MobiDB-lite"/>
    </source>
</evidence>